<protein>
    <submittedName>
        <fullName evidence="1">Uncharacterized protein</fullName>
    </submittedName>
</protein>
<reference evidence="1 2" key="1">
    <citation type="journal article" date="2016" name="Nat. Commun.">
        <title>Thousands of microbial genomes shed light on interconnected biogeochemical processes in an aquifer system.</title>
        <authorList>
            <person name="Anantharaman K."/>
            <person name="Brown C.T."/>
            <person name="Hug L.A."/>
            <person name="Sharon I."/>
            <person name="Castelle C.J."/>
            <person name="Probst A.J."/>
            <person name="Thomas B.C."/>
            <person name="Singh A."/>
            <person name="Wilkins M.J."/>
            <person name="Karaoz U."/>
            <person name="Brodie E.L."/>
            <person name="Williams K.H."/>
            <person name="Hubbard S.S."/>
            <person name="Banfield J.F."/>
        </authorList>
    </citation>
    <scope>NUCLEOTIDE SEQUENCE [LARGE SCALE GENOMIC DNA]</scope>
</reference>
<evidence type="ECO:0000313" key="1">
    <source>
        <dbReference type="EMBL" id="OGF86982.1"/>
    </source>
</evidence>
<organism evidence="1 2">
    <name type="scientific">Candidatus Giovannonibacteria bacterium RIFCSPLOWO2_01_FULL_46_32</name>
    <dbReference type="NCBI Taxonomy" id="1798353"/>
    <lineage>
        <taxon>Bacteria</taxon>
        <taxon>Candidatus Giovannoniibacteriota</taxon>
    </lineage>
</organism>
<dbReference type="AlphaFoldDB" id="A0A1F5XGB2"/>
<dbReference type="Proteomes" id="UP000177346">
    <property type="component" value="Unassembled WGS sequence"/>
</dbReference>
<evidence type="ECO:0000313" key="2">
    <source>
        <dbReference type="Proteomes" id="UP000177346"/>
    </source>
</evidence>
<dbReference type="EMBL" id="MFIF01000009">
    <property type="protein sequence ID" value="OGF86982.1"/>
    <property type="molecule type" value="Genomic_DNA"/>
</dbReference>
<name>A0A1F5XGB2_9BACT</name>
<sequence length="127" mass="14286">MSIKKFKVLNIRDLPLGLSDALGLSELVLDAPKTSTERRFFRQERVHSQHGCQRIDYYPDEKAACIECLDTISFLNILEEIGLNSSVASSIPQAVIEDALLEAAAEDEIRQQELSDFWKAAQHVRGL</sequence>
<gene>
    <name evidence="1" type="ORF">A3B19_00930</name>
</gene>
<comment type="caution">
    <text evidence="1">The sequence shown here is derived from an EMBL/GenBank/DDBJ whole genome shotgun (WGS) entry which is preliminary data.</text>
</comment>
<proteinExistence type="predicted"/>
<accession>A0A1F5XGB2</accession>